<dbReference type="PROSITE" id="PS50405">
    <property type="entry name" value="GST_CTER"/>
    <property type="match status" value="1"/>
</dbReference>
<evidence type="ECO:0000259" key="1">
    <source>
        <dbReference type="PROSITE" id="PS50405"/>
    </source>
</evidence>
<evidence type="ECO:0000313" key="2">
    <source>
        <dbReference type="EMBL" id="USQ98498.1"/>
    </source>
</evidence>
<protein>
    <submittedName>
        <fullName evidence="2">Glutathione S-transferase C-terminal domain-containing protein</fullName>
    </submittedName>
</protein>
<organism evidence="2 3">
    <name type="scientific">Caulobacter segnis</name>
    <dbReference type="NCBI Taxonomy" id="88688"/>
    <lineage>
        <taxon>Bacteria</taxon>
        <taxon>Pseudomonadati</taxon>
        <taxon>Pseudomonadota</taxon>
        <taxon>Alphaproteobacteria</taxon>
        <taxon>Caulobacterales</taxon>
        <taxon>Caulobacteraceae</taxon>
        <taxon>Caulobacter</taxon>
    </lineage>
</organism>
<evidence type="ECO:0000313" key="3">
    <source>
        <dbReference type="Proteomes" id="UP001057520"/>
    </source>
</evidence>
<dbReference type="SUPFAM" id="SSF47616">
    <property type="entry name" value="GST C-terminal domain-like"/>
    <property type="match status" value="1"/>
</dbReference>
<proteinExistence type="predicted"/>
<name>A0ABY5A0R1_9CAUL</name>
<dbReference type="Proteomes" id="UP001057520">
    <property type="component" value="Chromosome"/>
</dbReference>
<dbReference type="InterPro" id="IPR010987">
    <property type="entry name" value="Glutathione-S-Trfase_C-like"/>
</dbReference>
<dbReference type="InterPro" id="IPR036282">
    <property type="entry name" value="Glutathione-S-Trfase_C_sf"/>
</dbReference>
<dbReference type="EMBL" id="CP096040">
    <property type="protein sequence ID" value="USQ98498.1"/>
    <property type="molecule type" value="Genomic_DNA"/>
</dbReference>
<accession>A0ABY5A0R1</accession>
<dbReference type="InterPro" id="IPR004046">
    <property type="entry name" value="GST_C"/>
</dbReference>
<gene>
    <name evidence="2" type="ORF">MZV50_03785</name>
</gene>
<keyword evidence="3" id="KW-1185">Reference proteome</keyword>
<dbReference type="Gene3D" id="1.20.1050.10">
    <property type="match status" value="1"/>
</dbReference>
<feature type="domain" description="GST C-terminal" evidence="1">
    <location>
        <begin position="1"/>
        <end position="110"/>
    </location>
</feature>
<dbReference type="Pfam" id="PF00043">
    <property type="entry name" value="GST_C"/>
    <property type="match status" value="1"/>
</dbReference>
<sequence length="110" mass="12587">MLRRCTPTRRTRSFARCKFRRIRPQWLSRQQARHAIAVDEGGVLRKRQFVAGDAFSMADITVIGGLIFAELVELPVPSDCEALLAWHQRMQERPSVRNRVTMSDPAHVSA</sequence>
<reference evidence="2 3" key="1">
    <citation type="submission" date="2022-04" db="EMBL/GenBank/DDBJ databases">
        <title>Genome sequence of soybean root-associated Caulobacter segnis RL271.</title>
        <authorList>
            <person name="Longley R."/>
            <person name="Bonito G."/>
            <person name="Trigodet F."/>
            <person name="Crosson S."/>
            <person name="Fiebig A."/>
        </authorList>
    </citation>
    <scope>NUCLEOTIDE SEQUENCE [LARGE SCALE GENOMIC DNA]</scope>
    <source>
        <strain evidence="2 3">RL271</strain>
    </source>
</reference>